<dbReference type="PANTHER" id="PTHR43877">
    <property type="entry name" value="AMINOALKYLPHOSPHONATE N-ACETYLTRANSFERASE-RELATED-RELATED"/>
    <property type="match status" value="1"/>
</dbReference>
<protein>
    <submittedName>
        <fullName evidence="4">GNAT family N-acetyltransferase</fullName>
    </submittedName>
</protein>
<dbReference type="CDD" id="cd04301">
    <property type="entry name" value="NAT_SF"/>
    <property type="match status" value="1"/>
</dbReference>
<dbReference type="RefSeq" id="WP_311835356.1">
    <property type="nucleotide sequence ID" value="NZ_JARQBJ010000003.1"/>
</dbReference>
<evidence type="ECO:0000259" key="3">
    <source>
        <dbReference type="PROSITE" id="PS51186"/>
    </source>
</evidence>
<dbReference type="InterPro" id="IPR016181">
    <property type="entry name" value="Acyl_CoA_acyltransferase"/>
</dbReference>
<feature type="domain" description="N-acetyltransferase" evidence="3">
    <location>
        <begin position="10"/>
        <end position="162"/>
    </location>
</feature>
<name>A0AAW8TYY5_9ENTE</name>
<dbReference type="GO" id="GO:0016747">
    <property type="term" value="F:acyltransferase activity, transferring groups other than amino-acyl groups"/>
    <property type="evidence" value="ECO:0007669"/>
    <property type="project" value="InterPro"/>
</dbReference>
<proteinExistence type="predicted"/>
<dbReference type="AlphaFoldDB" id="A0AAW8TYY5"/>
<dbReference type="Gene3D" id="3.40.630.30">
    <property type="match status" value="1"/>
</dbReference>
<evidence type="ECO:0000313" key="5">
    <source>
        <dbReference type="Proteomes" id="UP001256711"/>
    </source>
</evidence>
<evidence type="ECO:0000313" key="4">
    <source>
        <dbReference type="EMBL" id="MDT2810157.1"/>
    </source>
</evidence>
<dbReference type="SUPFAM" id="SSF55729">
    <property type="entry name" value="Acyl-CoA N-acyltransferases (Nat)"/>
    <property type="match status" value="1"/>
</dbReference>
<comment type="caution">
    <text evidence="4">The sequence shown here is derived from an EMBL/GenBank/DDBJ whole genome shotgun (WGS) entry which is preliminary data.</text>
</comment>
<dbReference type="InterPro" id="IPR050832">
    <property type="entry name" value="Bact_Acetyltransf"/>
</dbReference>
<dbReference type="EMBL" id="JARQBJ010000003">
    <property type="protein sequence ID" value="MDT2810157.1"/>
    <property type="molecule type" value="Genomic_DNA"/>
</dbReference>
<sequence>MKQTLAYHFEKITPHNQKDALAVYRQNLDYFALTAEIPSLASVAQDQATCPPQLDLEQKHFFLVTFENRPMAVVDLLTGYPEDASGYLGLLLIAEHRQGHGQKILAQLEDWLRDQGFQRLELGVLEHNAGALAFWTAQGFHPCGKSSVLLNQQSYTVIKFAKNLADKKTTSLWQ</sequence>
<dbReference type="Pfam" id="PF00583">
    <property type="entry name" value="Acetyltransf_1"/>
    <property type="match status" value="1"/>
</dbReference>
<accession>A0AAW8TYY5</accession>
<evidence type="ECO:0000256" key="2">
    <source>
        <dbReference type="ARBA" id="ARBA00023315"/>
    </source>
</evidence>
<keyword evidence="1" id="KW-0808">Transferase</keyword>
<dbReference type="Proteomes" id="UP001256711">
    <property type="component" value="Unassembled WGS sequence"/>
</dbReference>
<dbReference type="PROSITE" id="PS51186">
    <property type="entry name" value="GNAT"/>
    <property type="match status" value="1"/>
</dbReference>
<evidence type="ECO:0000256" key="1">
    <source>
        <dbReference type="ARBA" id="ARBA00022679"/>
    </source>
</evidence>
<gene>
    <name evidence="4" type="ORF">P7H43_06655</name>
</gene>
<dbReference type="PANTHER" id="PTHR43877:SF2">
    <property type="entry name" value="AMINOALKYLPHOSPHONATE N-ACETYLTRANSFERASE-RELATED"/>
    <property type="match status" value="1"/>
</dbReference>
<reference evidence="4" key="1">
    <citation type="submission" date="2023-03" db="EMBL/GenBank/DDBJ databases">
        <authorList>
            <person name="Shen W."/>
            <person name="Cai J."/>
        </authorList>
    </citation>
    <scope>NUCLEOTIDE SEQUENCE</scope>
    <source>
        <strain evidence="4">B226-2</strain>
    </source>
</reference>
<keyword evidence="2" id="KW-0012">Acyltransferase</keyword>
<dbReference type="InterPro" id="IPR000182">
    <property type="entry name" value="GNAT_dom"/>
</dbReference>
<organism evidence="4 5">
    <name type="scientific">Enterococcus asini</name>
    <dbReference type="NCBI Taxonomy" id="57732"/>
    <lineage>
        <taxon>Bacteria</taxon>
        <taxon>Bacillati</taxon>
        <taxon>Bacillota</taxon>
        <taxon>Bacilli</taxon>
        <taxon>Lactobacillales</taxon>
        <taxon>Enterococcaceae</taxon>
        <taxon>Enterococcus</taxon>
    </lineage>
</organism>